<dbReference type="Pfam" id="PF14246">
    <property type="entry name" value="TetR_C_7"/>
    <property type="match status" value="1"/>
</dbReference>
<evidence type="ECO:0000313" key="8">
    <source>
        <dbReference type="Proteomes" id="UP000315095"/>
    </source>
</evidence>
<reference evidence="8" key="1">
    <citation type="submission" date="2017-01" db="EMBL/GenBank/DDBJ databases">
        <title>Komagataeibacter sp. MSKU9 whole genome sequencing project.</title>
        <authorList>
            <person name="Matsutani M."/>
            <person name="Naloka K."/>
            <person name="Theeragool G."/>
            <person name="Yakushi T."/>
            <person name="Matsushita K."/>
        </authorList>
    </citation>
    <scope>NUCLEOTIDE SEQUENCE [LARGE SCALE GENOMIC DNA]</scope>
    <source>
        <strain evidence="8">MSKU9</strain>
    </source>
</reference>
<feature type="DNA-binding region" description="H-T-H motif" evidence="4">
    <location>
        <begin position="58"/>
        <end position="77"/>
    </location>
</feature>
<evidence type="ECO:0000256" key="5">
    <source>
        <dbReference type="SAM" id="MobiDB-lite"/>
    </source>
</evidence>
<dbReference type="PROSITE" id="PS50977">
    <property type="entry name" value="HTH_TETR_2"/>
    <property type="match status" value="1"/>
</dbReference>
<dbReference type="InterPro" id="IPR009057">
    <property type="entry name" value="Homeodomain-like_sf"/>
</dbReference>
<keyword evidence="8" id="KW-1185">Reference proteome</keyword>
<dbReference type="FunFam" id="1.10.10.60:FF:000141">
    <property type="entry name" value="TetR family transcriptional regulator"/>
    <property type="match status" value="1"/>
</dbReference>
<comment type="caution">
    <text evidence="7">The sequence shown here is derived from an EMBL/GenBank/DDBJ whole genome shotgun (WGS) entry which is preliminary data.</text>
</comment>
<dbReference type="InterPro" id="IPR039536">
    <property type="entry name" value="TetR_C_Proteobacteria"/>
</dbReference>
<dbReference type="InterPro" id="IPR036271">
    <property type="entry name" value="Tet_transcr_reg_TetR-rel_C_sf"/>
</dbReference>
<feature type="domain" description="HTH tetR-type" evidence="6">
    <location>
        <begin position="35"/>
        <end position="95"/>
    </location>
</feature>
<dbReference type="SUPFAM" id="SSF46689">
    <property type="entry name" value="Homeodomain-like"/>
    <property type="match status" value="1"/>
</dbReference>
<dbReference type="AlphaFoldDB" id="A0A4P5NKK0"/>
<dbReference type="SUPFAM" id="SSF48498">
    <property type="entry name" value="Tetracyclin repressor-like, C-terminal domain"/>
    <property type="match status" value="1"/>
</dbReference>
<keyword evidence="3" id="KW-0804">Transcription</keyword>
<feature type="compositionally biased region" description="Basic and acidic residues" evidence="5">
    <location>
        <begin position="1"/>
        <end position="22"/>
    </location>
</feature>
<protein>
    <submittedName>
        <fullName evidence="7">Transcriptional regulator</fullName>
    </submittedName>
</protein>
<dbReference type="GO" id="GO:0000976">
    <property type="term" value="F:transcription cis-regulatory region binding"/>
    <property type="evidence" value="ECO:0007669"/>
    <property type="project" value="TreeGrafter"/>
</dbReference>
<keyword evidence="2 4" id="KW-0238">DNA-binding</keyword>
<organism evidence="7 8">
    <name type="scientific">Komagataeibacter diospyri</name>
    <dbReference type="NCBI Taxonomy" id="1932662"/>
    <lineage>
        <taxon>Bacteria</taxon>
        <taxon>Pseudomonadati</taxon>
        <taxon>Pseudomonadota</taxon>
        <taxon>Alphaproteobacteria</taxon>
        <taxon>Acetobacterales</taxon>
        <taxon>Acetobacteraceae</taxon>
        <taxon>Komagataeibacter</taxon>
    </lineage>
</organism>
<dbReference type="Pfam" id="PF00440">
    <property type="entry name" value="TetR_N"/>
    <property type="match status" value="1"/>
</dbReference>
<dbReference type="Gene3D" id="1.10.357.10">
    <property type="entry name" value="Tetracycline Repressor, domain 2"/>
    <property type="match status" value="1"/>
</dbReference>
<evidence type="ECO:0000256" key="1">
    <source>
        <dbReference type="ARBA" id="ARBA00023015"/>
    </source>
</evidence>
<accession>A0A4P5NKK0</accession>
<name>A0A4P5NKK0_9PROT</name>
<dbReference type="Gene3D" id="1.10.10.60">
    <property type="entry name" value="Homeodomain-like"/>
    <property type="match status" value="1"/>
</dbReference>
<dbReference type="PANTHER" id="PTHR30055:SF146">
    <property type="entry name" value="HTH-TYPE TRANSCRIPTIONAL DUAL REGULATOR CECR"/>
    <property type="match status" value="1"/>
</dbReference>
<feature type="region of interest" description="Disordered" evidence="5">
    <location>
        <begin position="1"/>
        <end position="30"/>
    </location>
</feature>
<evidence type="ECO:0000256" key="2">
    <source>
        <dbReference type="ARBA" id="ARBA00023125"/>
    </source>
</evidence>
<dbReference type="InterPro" id="IPR001647">
    <property type="entry name" value="HTH_TetR"/>
</dbReference>
<gene>
    <name evidence="7" type="ORF">MSKU9_0279</name>
</gene>
<dbReference type="EMBL" id="BDLU01000011">
    <property type="protein sequence ID" value="GCE82138.1"/>
    <property type="molecule type" value="Genomic_DNA"/>
</dbReference>
<dbReference type="PANTHER" id="PTHR30055">
    <property type="entry name" value="HTH-TYPE TRANSCRIPTIONAL REGULATOR RUTR"/>
    <property type="match status" value="1"/>
</dbReference>
<keyword evidence="1" id="KW-0805">Transcription regulation</keyword>
<dbReference type="GO" id="GO:0003700">
    <property type="term" value="F:DNA-binding transcription factor activity"/>
    <property type="evidence" value="ECO:0007669"/>
    <property type="project" value="TreeGrafter"/>
</dbReference>
<proteinExistence type="predicted"/>
<evidence type="ECO:0000259" key="6">
    <source>
        <dbReference type="PROSITE" id="PS50977"/>
    </source>
</evidence>
<sequence>MQDRTQSHKEGSNRMPDKERPRSARMGRPSVAEAATLSERILEEAVRLFFDLGFRGTSMDMVAEAAGVTKRTLYARYRSKPLLFEAVVSTTIDIRLDALALLMPADGNIRSRLVSVCTLLLDWLLTDRSVGMYRVVSAESRQFPALARNIHSHGARRAAQLIGHALHEGVKNGEIEIDDIGFAADYLTAAVIQYPFQQAVLGLITVRLDDAMRRHIDQAVELFLNGARACPQ</sequence>
<dbReference type="InterPro" id="IPR050109">
    <property type="entry name" value="HTH-type_TetR-like_transc_reg"/>
</dbReference>
<dbReference type="Proteomes" id="UP000315095">
    <property type="component" value="Unassembled WGS sequence"/>
</dbReference>
<evidence type="ECO:0000256" key="4">
    <source>
        <dbReference type="PROSITE-ProRule" id="PRU00335"/>
    </source>
</evidence>
<dbReference type="PRINTS" id="PR00455">
    <property type="entry name" value="HTHTETR"/>
</dbReference>
<evidence type="ECO:0000256" key="3">
    <source>
        <dbReference type="ARBA" id="ARBA00023163"/>
    </source>
</evidence>
<evidence type="ECO:0000313" key="7">
    <source>
        <dbReference type="EMBL" id="GCE82138.1"/>
    </source>
</evidence>